<dbReference type="Pfam" id="PF02638">
    <property type="entry name" value="GHL10"/>
    <property type="match status" value="1"/>
</dbReference>
<reference evidence="3 4" key="1">
    <citation type="submission" date="2021-01" db="EMBL/GenBank/DDBJ databases">
        <authorList>
            <person name="Ruan W."/>
            <person name="Khan S.A."/>
            <person name="Jeon C.O."/>
        </authorList>
    </citation>
    <scope>NUCLEOTIDE SEQUENCE [LARGE SCALE GENOMIC DNA]</scope>
    <source>
        <strain evidence="3 4">R798</strain>
    </source>
</reference>
<dbReference type="InterPro" id="IPR003790">
    <property type="entry name" value="GHL10"/>
</dbReference>
<evidence type="ECO:0000313" key="3">
    <source>
        <dbReference type="EMBL" id="MBZ2206327.1"/>
    </source>
</evidence>
<reference evidence="3 4" key="2">
    <citation type="submission" date="2021-08" db="EMBL/GenBank/DDBJ databases">
        <title>Massilia sp. R798.</title>
        <authorList>
            <person name="Baek J.H."/>
            <person name="Jung H.S."/>
            <person name="Kim K.R."/>
            <person name="Jeon C.O."/>
        </authorList>
    </citation>
    <scope>NUCLEOTIDE SEQUENCE [LARGE SCALE GENOMIC DNA]</scope>
    <source>
        <strain evidence="3 4">R798</strain>
    </source>
</reference>
<dbReference type="PANTHER" id="PTHR43405">
    <property type="entry name" value="GLYCOSYL HYDROLASE DIGH"/>
    <property type="match status" value="1"/>
</dbReference>
<dbReference type="SUPFAM" id="SSF51445">
    <property type="entry name" value="(Trans)glycosidases"/>
    <property type="match status" value="1"/>
</dbReference>
<gene>
    <name evidence="3" type="ORF">I4X03_003525</name>
</gene>
<dbReference type="Gene3D" id="3.20.20.80">
    <property type="entry name" value="Glycosidases"/>
    <property type="match status" value="1"/>
</dbReference>
<keyword evidence="4" id="KW-1185">Reference proteome</keyword>
<sequence>MVHVAQEVVCKSLINRILRGTIVQPDLKKRAFALAGIAGAMAMGGLLTSCTSVRPAAPGVATPGADMPVAKAPLTVPAVGKQSEPPAAPREFRAAWVSTVANIDWPTKQNLSAAQQQAEAIAILDRAKAMNMNAIVLQVRPSADAIYPSKLEPWTEYLNGAQGEAPKPWYDPLKFWVTEAHARGLELHAWFNPYRARHATAKSPNVASHISRSNPTAVKTYGKFLWMDPAEESASKQTLDVILDVVRRYDIDGVHLDDYFYPYPIEAPGQTGAEAAALDGSAPKTELDFPDQPAWDRYVRGGGKLDRAHWRRDNVNRLIKEIYAGVHREKSWVRFGISPFGIARPDRRPPTISGFSQYDKLYADAELWLENGWVDYFVPQLYWPISQTPQAYDTLLDYWLAQNPKGRHVWPGLFTSRIGAATRSYAPAEVLKQIQVTRERPAATGHVHFSMAAIMQNREGIADQLHAVHYTVPALVPATPWLGNMAPGTPTVRATRAAGGVKLKMAPGKAAAQYAIWSRHGDQWKFAVAPGAATEFTVADDATLGPASAVFVSAVDRLGNEGKRVSVSGIAAK</sequence>
<evidence type="ECO:0000313" key="4">
    <source>
        <dbReference type="Proteomes" id="UP000809349"/>
    </source>
</evidence>
<keyword evidence="1" id="KW-0732">Signal</keyword>
<feature type="domain" description="Glycosyl hydrolase-like 10" evidence="2">
    <location>
        <begin position="91"/>
        <end position="422"/>
    </location>
</feature>
<evidence type="ECO:0000256" key="1">
    <source>
        <dbReference type="ARBA" id="ARBA00022729"/>
    </source>
</evidence>
<name>A0ABS7SKV4_9BURK</name>
<dbReference type="EMBL" id="JAFBIL020000001">
    <property type="protein sequence ID" value="MBZ2206327.1"/>
    <property type="molecule type" value="Genomic_DNA"/>
</dbReference>
<accession>A0ABS7SKV4</accession>
<evidence type="ECO:0000259" key="2">
    <source>
        <dbReference type="Pfam" id="PF02638"/>
    </source>
</evidence>
<dbReference type="InterPro" id="IPR052177">
    <property type="entry name" value="Divisome_Glycosyl_Hydrolase"/>
</dbReference>
<dbReference type="PANTHER" id="PTHR43405:SF1">
    <property type="entry name" value="GLYCOSYL HYDROLASE DIGH"/>
    <property type="match status" value="1"/>
</dbReference>
<dbReference type="Proteomes" id="UP000809349">
    <property type="component" value="Unassembled WGS sequence"/>
</dbReference>
<proteinExistence type="predicted"/>
<organism evidence="3 4">
    <name type="scientific">Massilia soli</name>
    <dbReference type="NCBI Taxonomy" id="2792854"/>
    <lineage>
        <taxon>Bacteria</taxon>
        <taxon>Pseudomonadati</taxon>
        <taxon>Pseudomonadota</taxon>
        <taxon>Betaproteobacteria</taxon>
        <taxon>Burkholderiales</taxon>
        <taxon>Oxalobacteraceae</taxon>
        <taxon>Telluria group</taxon>
        <taxon>Massilia</taxon>
    </lineage>
</organism>
<comment type="caution">
    <text evidence="3">The sequence shown here is derived from an EMBL/GenBank/DDBJ whole genome shotgun (WGS) entry which is preliminary data.</text>
</comment>
<dbReference type="InterPro" id="IPR017853">
    <property type="entry name" value="GH"/>
</dbReference>
<protein>
    <submittedName>
        <fullName evidence="3">Family 10 glycosylhydrolase</fullName>
    </submittedName>
</protein>